<reference evidence="1" key="1">
    <citation type="submission" date="2021-01" db="EMBL/GenBank/DDBJ databases">
        <authorList>
            <person name="Corre E."/>
            <person name="Pelletier E."/>
            <person name="Niang G."/>
            <person name="Scheremetjew M."/>
            <person name="Finn R."/>
            <person name="Kale V."/>
            <person name="Holt S."/>
            <person name="Cochrane G."/>
            <person name="Meng A."/>
            <person name="Brown T."/>
            <person name="Cohen L."/>
        </authorList>
    </citation>
    <scope>NUCLEOTIDE SEQUENCE</scope>
    <source>
        <strain evidence="1">SL-175</strain>
    </source>
</reference>
<evidence type="ECO:0000313" key="1">
    <source>
        <dbReference type="EMBL" id="CAD8701582.1"/>
    </source>
</evidence>
<protein>
    <submittedName>
        <fullName evidence="1">Uncharacterized protein</fullName>
    </submittedName>
</protein>
<dbReference type="EMBL" id="HBFC01007522">
    <property type="protein sequence ID" value="CAD8701582.1"/>
    <property type="molecule type" value="Transcribed_RNA"/>
</dbReference>
<organism evidence="1">
    <name type="scientific">Mantoniella antarctica</name>
    <dbReference type="NCBI Taxonomy" id="81844"/>
    <lineage>
        <taxon>Eukaryota</taxon>
        <taxon>Viridiplantae</taxon>
        <taxon>Chlorophyta</taxon>
        <taxon>Mamiellophyceae</taxon>
        <taxon>Mamiellales</taxon>
        <taxon>Mamiellaceae</taxon>
        <taxon>Mantoniella</taxon>
    </lineage>
</organism>
<dbReference type="AlphaFoldDB" id="A0A7S0X4M2"/>
<accession>A0A7S0X4M2</accession>
<gene>
    <name evidence="1" type="ORF">MANT1106_LOCUS4264</name>
</gene>
<proteinExistence type="predicted"/>
<name>A0A7S0X4M2_9CHLO</name>
<sequence length="135" mass="14590">MFKAIKDFVVAFRSQPAEYKAVNLKLAAVKQERAATELRLATLRAANAAEKKKFEIETIETLSNLEAKVQSNRGHTKMHLKIIEAELNCIRAKVQAAGPGIDSLVLKSMDKVVAAAAATQKTGGAKVLPQDTSNT</sequence>